<reference evidence="3 4" key="1">
    <citation type="journal article" date="2016" name="Front. Microbiol.">
        <title>Fuerstia marisgermanicae gen. nov., sp. nov., an Unusual Member of the Phylum Planctomycetes from the German Wadden Sea.</title>
        <authorList>
            <person name="Kohn T."/>
            <person name="Heuer A."/>
            <person name="Jogler M."/>
            <person name="Vollmers J."/>
            <person name="Boedeker C."/>
            <person name="Bunk B."/>
            <person name="Rast P."/>
            <person name="Borchert D."/>
            <person name="Glockner I."/>
            <person name="Freese H.M."/>
            <person name="Klenk H.P."/>
            <person name="Overmann J."/>
            <person name="Kaster A.K."/>
            <person name="Rohde M."/>
            <person name="Wiegand S."/>
            <person name="Jogler C."/>
        </authorList>
    </citation>
    <scope>NUCLEOTIDE SEQUENCE [LARGE SCALE GENOMIC DNA]</scope>
    <source>
        <strain evidence="3 4">NH11</strain>
    </source>
</reference>
<feature type="compositionally biased region" description="Polar residues" evidence="1">
    <location>
        <begin position="289"/>
        <end position="307"/>
    </location>
</feature>
<proteinExistence type="predicted"/>
<keyword evidence="4" id="KW-1185">Reference proteome</keyword>
<organism evidence="3 4">
    <name type="scientific">Fuerstiella marisgermanici</name>
    <dbReference type="NCBI Taxonomy" id="1891926"/>
    <lineage>
        <taxon>Bacteria</taxon>
        <taxon>Pseudomonadati</taxon>
        <taxon>Planctomycetota</taxon>
        <taxon>Planctomycetia</taxon>
        <taxon>Planctomycetales</taxon>
        <taxon>Planctomycetaceae</taxon>
        <taxon>Fuerstiella</taxon>
    </lineage>
</organism>
<dbReference type="AlphaFoldDB" id="A0A1P8WJ45"/>
<protein>
    <submittedName>
        <fullName evidence="3">Uncharacterized protein</fullName>
    </submittedName>
</protein>
<accession>A0A1P8WJ45</accession>
<evidence type="ECO:0000313" key="4">
    <source>
        <dbReference type="Proteomes" id="UP000187735"/>
    </source>
</evidence>
<keyword evidence="2" id="KW-0732">Signal</keyword>
<gene>
    <name evidence="3" type="ORF">Fuma_03695</name>
</gene>
<dbReference type="KEGG" id="fmr:Fuma_03695"/>
<feature type="chain" id="PRO_5012026582" evidence="2">
    <location>
        <begin position="24"/>
        <end position="356"/>
    </location>
</feature>
<dbReference type="EMBL" id="CP017641">
    <property type="protein sequence ID" value="APZ94074.1"/>
    <property type="molecule type" value="Genomic_DNA"/>
</dbReference>
<feature type="region of interest" description="Disordered" evidence="1">
    <location>
        <begin position="175"/>
        <end position="215"/>
    </location>
</feature>
<feature type="compositionally biased region" description="Low complexity" evidence="1">
    <location>
        <begin position="308"/>
        <end position="324"/>
    </location>
</feature>
<sequence precursor="true">MASLRFTCSAVGIVALLTSTASAQLNGVAGAAAAARSNTQIQQQVQNQVQQQVQAQAQVQQQVQARAQAQVQSRIQAEAARAASIAQRVTLTAQNQVAAAVSNQAAAARQRASSGLNVRLAANARIGTNVGVGTSQARMDTNTAARLGLDTRLSLPADLTRTDVQVYDNIFGRFNPLRKPANETPNPTVSVPQPNADPSASDESPEGGVSSRSRSGLLASLESDASLSTRINVAARQRRAQISEVRDRALATSDTQLMLKAQKMEDALNAFASAQTQLQAKANGKIRQAAQSQPKGLSTKPVSQVNFSANGSATTSAAANNGQPPSAPPAAAAPPAAQPTAPQSDSGSAPAGSVQQ</sequence>
<name>A0A1P8WJ45_9PLAN</name>
<feature type="compositionally biased region" description="Low complexity" evidence="1">
    <location>
        <begin position="206"/>
        <end position="215"/>
    </location>
</feature>
<dbReference type="RefSeq" id="WP_077025433.1">
    <property type="nucleotide sequence ID" value="NZ_CP017641.1"/>
</dbReference>
<evidence type="ECO:0000256" key="2">
    <source>
        <dbReference type="SAM" id="SignalP"/>
    </source>
</evidence>
<feature type="compositionally biased region" description="Polar residues" evidence="1">
    <location>
        <begin position="183"/>
        <end position="202"/>
    </location>
</feature>
<evidence type="ECO:0000313" key="3">
    <source>
        <dbReference type="EMBL" id="APZ94074.1"/>
    </source>
</evidence>
<dbReference type="OrthoDB" id="291504at2"/>
<feature type="signal peptide" evidence="2">
    <location>
        <begin position="1"/>
        <end position="23"/>
    </location>
</feature>
<evidence type="ECO:0000256" key="1">
    <source>
        <dbReference type="SAM" id="MobiDB-lite"/>
    </source>
</evidence>
<feature type="compositionally biased region" description="Low complexity" evidence="1">
    <location>
        <begin position="333"/>
        <end position="344"/>
    </location>
</feature>
<dbReference type="Proteomes" id="UP000187735">
    <property type="component" value="Chromosome"/>
</dbReference>
<feature type="region of interest" description="Disordered" evidence="1">
    <location>
        <begin position="285"/>
        <end position="356"/>
    </location>
</feature>